<sequence>MFLERFRGSIICAQSAGFLETLIKNHAEGQHRLTFKAILLLSAHIGRSAATDMRASYTDSACVFQ</sequence>
<keyword evidence="2" id="KW-1185">Reference proteome</keyword>
<organism evidence="1 2">
    <name type="scientific">Planoprotostelium fungivorum</name>
    <dbReference type="NCBI Taxonomy" id="1890364"/>
    <lineage>
        <taxon>Eukaryota</taxon>
        <taxon>Amoebozoa</taxon>
        <taxon>Evosea</taxon>
        <taxon>Variosea</taxon>
        <taxon>Cavosteliida</taxon>
        <taxon>Cavosteliaceae</taxon>
        <taxon>Planoprotostelium</taxon>
    </lineage>
</organism>
<reference evidence="1 2" key="1">
    <citation type="journal article" date="2018" name="Genome Biol. Evol.">
        <title>Multiple Roots of Fruiting Body Formation in Amoebozoa.</title>
        <authorList>
            <person name="Hillmann F."/>
            <person name="Forbes G."/>
            <person name="Novohradska S."/>
            <person name="Ferling I."/>
            <person name="Riege K."/>
            <person name="Groth M."/>
            <person name="Westermann M."/>
            <person name="Marz M."/>
            <person name="Spaller T."/>
            <person name="Winckler T."/>
            <person name="Schaap P."/>
            <person name="Glockner G."/>
        </authorList>
    </citation>
    <scope>NUCLEOTIDE SEQUENCE [LARGE SCALE GENOMIC DNA]</scope>
    <source>
        <strain evidence="1 2">Jena</strain>
    </source>
</reference>
<name>A0A2P6NLJ1_9EUKA</name>
<proteinExistence type="predicted"/>
<dbReference type="Proteomes" id="UP000241769">
    <property type="component" value="Unassembled WGS sequence"/>
</dbReference>
<protein>
    <submittedName>
        <fullName evidence="1">Uncharacterized protein</fullName>
    </submittedName>
</protein>
<accession>A0A2P6NLJ1</accession>
<dbReference type="InParanoid" id="A0A2P6NLJ1"/>
<comment type="caution">
    <text evidence="1">The sequence shown here is derived from an EMBL/GenBank/DDBJ whole genome shotgun (WGS) entry which is preliminary data.</text>
</comment>
<gene>
    <name evidence="1" type="ORF">PROFUN_07446</name>
</gene>
<dbReference type="AlphaFoldDB" id="A0A2P6NLJ1"/>
<dbReference type="EMBL" id="MDYQ01000056">
    <property type="protein sequence ID" value="PRP84792.1"/>
    <property type="molecule type" value="Genomic_DNA"/>
</dbReference>
<evidence type="ECO:0000313" key="2">
    <source>
        <dbReference type="Proteomes" id="UP000241769"/>
    </source>
</evidence>
<evidence type="ECO:0000313" key="1">
    <source>
        <dbReference type="EMBL" id="PRP84792.1"/>
    </source>
</evidence>